<gene>
    <name evidence="3" type="ORF">BDA96_08G076000</name>
</gene>
<dbReference type="AlphaFoldDB" id="A0A921QGE0"/>
<reference evidence="3" key="1">
    <citation type="journal article" date="2019" name="BMC Genomics">
        <title>A new reference genome for Sorghum bicolor reveals high levels of sequence similarity between sweet and grain genotypes: implications for the genetics of sugar metabolism.</title>
        <authorList>
            <person name="Cooper E.A."/>
            <person name="Brenton Z.W."/>
            <person name="Flinn B.S."/>
            <person name="Jenkins J."/>
            <person name="Shu S."/>
            <person name="Flowers D."/>
            <person name="Luo F."/>
            <person name="Wang Y."/>
            <person name="Xia P."/>
            <person name="Barry K."/>
            <person name="Daum C."/>
            <person name="Lipzen A."/>
            <person name="Yoshinaga Y."/>
            <person name="Schmutz J."/>
            <person name="Saski C."/>
            <person name="Vermerris W."/>
            <person name="Kresovich S."/>
        </authorList>
    </citation>
    <scope>NUCLEOTIDE SEQUENCE</scope>
</reference>
<dbReference type="EMBL" id="CM027687">
    <property type="protein sequence ID" value="KAG0520460.1"/>
    <property type="molecule type" value="Genomic_DNA"/>
</dbReference>
<name>A0A921QGE0_SORBI</name>
<keyword evidence="2" id="KW-0732">Signal</keyword>
<proteinExistence type="predicted"/>
<protein>
    <submittedName>
        <fullName evidence="3">Uncharacterized protein</fullName>
    </submittedName>
</protein>
<evidence type="ECO:0000256" key="1">
    <source>
        <dbReference type="SAM" id="MobiDB-lite"/>
    </source>
</evidence>
<feature type="compositionally biased region" description="Pro residues" evidence="1">
    <location>
        <begin position="103"/>
        <end position="112"/>
    </location>
</feature>
<feature type="compositionally biased region" description="Pro residues" evidence="1">
    <location>
        <begin position="33"/>
        <end position="45"/>
    </location>
</feature>
<evidence type="ECO:0000313" key="4">
    <source>
        <dbReference type="Proteomes" id="UP000807115"/>
    </source>
</evidence>
<sequence length="129" mass="14256">MKLYIATLLGLALSPPFPPLPGCKSPPRNRACTPPPPPAPSPIRPPELRGELRPPGRICPRRSRPVLQTFRPQGPRGWPWLPALVRPVRPCLEPVRLAQLYPAPPMQGPSPPSHRGQLRPAPWPMGPWP</sequence>
<evidence type="ECO:0000256" key="2">
    <source>
        <dbReference type="SAM" id="SignalP"/>
    </source>
</evidence>
<dbReference type="Proteomes" id="UP000807115">
    <property type="component" value="Chromosome 8"/>
</dbReference>
<evidence type="ECO:0000313" key="3">
    <source>
        <dbReference type="EMBL" id="KAG0520460.1"/>
    </source>
</evidence>
<organism evidence="3 4">
    <name type="scientific">Sorghum bicolor</name>
    <name type="common">Sorghum</name>
    <name type="synonym">Sorghum vulgare</name>
    <dbReference type="NCBI Taxonomy" id="4558"/>
    <lineage>
        <taxon>Eukaryota</taxon>
        <taxon>Viridiplantae</taxon>
        <taxon>Streptophyta</taxon>
        <taxon>Embryophyta</taxon>
        <taxon>Tracheophyta</taxon>
        <taxon>Spermatophyta</taxon>
        <taxon>Magnoliopsida</taxon>
        <taxon>Liliopsida</taxon>
        <taxon>Poales</taxon>
        <taxon>Poaceae</taxon>
        <taxon>PACMAD clade</taxon>
        <taxon>Panicoideae</taxon>
        <taxon>Andropogonodae</taxon>
        <taxon>Andropogoneae</taxon>
        <taxon>Sorghinae</taxon>
        <taxon>Sorghum</taxon>
    </lineage>
</organism>
<feature type="region of interest" description="Disordered" evidence="1">
    <location>
        <begin position="103"/>
        <end position="129"/>
    </location>
</feature>
<feature type="region of interest" description="Disordered" evidence="1">
    <location>
        <begin position="15"/>
        <end position="72"/>
    </location>
</feature>
<comment type="caution">
    <text evidence="3">The sequence shown here is derived from an EMBL/GenBank/DDBJ whole genome shotgun (WGS) entry which is preliminary data.</text>
</comment>
<reference evidence="3" key="2">
    <citation type="submission" date="2020-10" db="EMBL/GenBank/DDBJ databases">
        <authorList>
            <person name="Cooper E.A."/>
            <person name="Brenton Z.W."/>
            <person name="Flinn B.S."/>
            <person name="Jenkins J."/>
            <person name="Shu S."/>
            <person name="Flowers D."/>
            <person name="Luo F."/>
            <person name="Wang Y."/>
            <person name="Xia P."/>
            <person name="Barry K."/>
            <person name="Daum C."/>
            <person name="Lipzen A."/>
            <person name="Yoshinaga Y."/>
            <person name="Schmutz J."/>
            <person name="Saski C."/>
            <person name="Vermerris W."/>
            <person name="Kresovich S."/>
        </authorList>
    </citation>
    <scope>NUCLEOTIDE SEQUENCE</scope>
</reference>
<feature type="chain" id="PRO_5037714724" evidence="2">
    <location>
        <begin position="17"/>
        <end position="129"/>
    </location>
</feature>
<accession>A0A921QGE0</accession>
<feature type="signal peptide" evidence="2">
    <location>
        <begin position="1"/>
        <end position="16"/>
    </location>
</feature>